<dbReference type="OrthoDB" id="24547at2157"/>
<sequence length="95" mass="9920">MVNVYMTLRTVSVVLLAVFGLLTLISGMILATAPHGPGSGDATALGISKSDWNAIREIVAFIAAGAAVLHVYANQRALAFHFKRAVGVTPSAGRR</sequence>
<evidence type="ECO:0000313" key="4">
    <source>
        <dbReference type="Proteomes" id="UP000001037"/>
    </source>
</evidence>
<dbReference type="KEGG" id="pfm:Pyrfu_1027"/>
<accession>G0EES3</accession>
<keyword evidence="1" id="KW-0472">Membrane</keyword>
<evidence type="ECO:0000313" key="3">
    <source>
        <dbReference type="EMBL" id="AEM38895.1"/>
    </source>
</evidence>
<dbReference type="RefSeq" id="WP_014026572.1">
    <property type="nucleotide sequence ID" value="NC_015931.1"/>
</dbReference>
<dbReference type="EMBL" id="CP002838">
    <property type="protein sequence ID" value="AEM38895.1"/>
    <property type="molecule type" value="Genomic_DNA"/>
</dbReference>
<dbReference type="Proteomes" id="UP000001037">
    <property type="component" value="Chromosome"/>
</dbReference>
<feature type="transmembrane region" description="Helical" evidence="1">
    <location>
        <begin position="12"/>
        <end position="34"/>
    </location>
</feature>
<dbReference type="AlphaFoldDB" id="G0EES3"/>
<keyword evidence="1" id="KW-0812">Transmembrane</keyword>
<proteinExistence type="predicted"/>
<keyword evidence="1" id="KW-1133">Transmembrane helix</keyword>
<evidence type="ECO:0000256" key="1">
    <source>
        <dbReference type="SAM" id="Phobius"/>
    </source>
</evidence>
<evidence type="ECO:0000259" key="2">
    <source>
        <dbReference type="Pfam" id="PF14358"/>
    </source>
</evidence>
<dbReference type="Pfam" id="PF14358">
    <property type="entry name" value="DUF4405"/>
    <property type="match status" value="1"/>
</dbReference>
<keyword evidence="4" id="KW-1185">Reference proteome</keyword>
<dbReference type="InterPro" id="IPR025517">
    <property type="entry name" value="DUF4405"/>
</dbReference>
<protein>
    <recommendedName>
        <fullName evidence="2">Flavinylation-associated cytochrome domain-containing protein</fullName>
    </recommendedName>
</protein>
<feature type="domain" description="Flavinylation-associated cytochrome" evidence="2">
    <location>
        <begin position="14"/>
        <end position="74"/>
    </location>
</feature>
<feature type="transmembrane region" description="Helical" evidence="1">
    <location>
        <begin position="54"/>
        <end position="73"/>
    </location>
</feature>
<name>G0EES3_PYRF1</name>
<organism evidence="3 4">
    <name type="scientific">Pyrolobus fumarii (strain DSM 11204 / 1A)</name>
    <dbReference type="NCBI Taxonomy" id="694429"/>
    <lineage>
        <taxon>Archaea</taxon>
        <taxon>Thermoproteota</taxon>
        <taxon>Thermoprotei</taxon>
        <taxon>Desulfurococcales</taxon>
        <taxon>Pyrodictiaceae</taxon>
        <taxon>Pyrolobus</taxon>
    </lineage>
</organism>
<dbReference type="GeneID" id="11139503"/>
<reference evidence="3 4" key="1">
    <citation type="journal article" date="2011" name="Stand. Genomic Sci.">
        <title>Complete genome sequence of the hyperthermophilic chemolithoautotroph Pyrolobus fumarii type strain (1A).</title>
        <authorList>
            <person name="Anderson I."/>
            <person name="Goker M."/>
            <person name="Nolan M."/>
            <person name="Lucas S."/>
            <person name="Hammon N."/>
            <person name="Deshpande S."/>
            <person name="Cheng J.F."/>
            <person name="Tapia R."/>
            <person name="Han C."/>
            <person name="Goodwin L."/>
            <person name="Pitluck S."/>
            <person name="Huntemann M."/>
            <person name="Liolios K."/>
            <person name="Ivanova N."/>
            <person name="Pagani I."/>
            <person name="Mavromatis K."/>
            <person name="Ovchinikova G."/>
            <person name="Pati A."/>
            <person name="Chen A."/>
            <person name="Palaniappan K."/>
            <person name="Land M."/>
            <person name="Hauser L."/>
            <person name="Brambilla E.M."/>
            <person name="Huber H."/>
            <person name="Yasawong M."/>
            <person name="Rohde M."/>
            <person name="Spring S."/>
            <person name="Abt B."/>
            <person name="Sikorski J."/>
            <person name="Wirth R."/>
            <person name="Detter J.C."/>
            <person name="Woyke T."/>
            <person name="Bristow J."/>
            <person name="Eisen J.A."/>
            <person name="Markowitz V."/>
            <person name="Hugenholtz P."/>
            <person name="Kyrpides N.C."/>
            <person name="Klenk H.P."/>
            <person name="Lapidus A."/>
        </authorList>
    </citation>
    <scope>NUCLEOTIDE SEQUENCE [LARGE SCALE GENOMIC DNA]</scope>
    <source>
        <strain evidence="4">DSM 11204 / 1A</strain>
    </source>
</reference>
<dbReference type="STRING" id="694429.Pyrfu_1027"/>
<dbReference type="InParanoid" id="G0EES3"/>
<dbReference type="HOGENOM" id="CLU_189638_0_0_2"/>
<dbReference type="eggNOG" id="arCOG04002">
    <property type="taxonomic scope" value="Archaea"/>
</dbReference>
<gene>
    <name evidence="3" type="ordered locus">Pyrfu_1027</name>
</gene>